<feature type="domain" description="SusD-like N-terminal" evidence="7">
    <location>
        <begin position="87"/>
        <end position="219"/>
    </location>
</feature>
<keyword evidence="5" id="KW-0998">Cell outer membrane</keyword>
<evidence type="ECO:0000256" key="5">
    <source>
        <dbReference type="ARBA" id="ARBA00023237"/>
    </source>
</evidence>
<keyword evidence="9" id="KW-1185">Reference proteome</keyword>
<dbReference type="Proteomes" id="UP001500936">
    <property type="component" value="Unassembled WGS sequence"/>
</dbReference>
<evidence type="ECO:0000259" key="6">
    <source>
        <dbReference type="Pfam" id="PF07980"/>
    </source>
</evidence>
<dbReference type="InterPro" id="IPR033985">
    <property type="entry name" value="SusD-like_N"/>
</dbReference>
<name>A0ABP8K552_9BACT</name>
<evidence type="ECO:0000313" key="8">
    <source>
        <dbReference type="EMBL" id="GAA4400327.1"/>
    </source>
</evidence>
<dbReference type="Pfam" id="PF07980">
    <property type="entry name" value="SusD_RagB"/>
    <property type="match status" value="1"/>
</dbReference>
<dbReference type="Pfam" id="PF14322">
    <property type="entry name" value="SusD-like_3"/>
    <property type="match status" value="1"/>
</dbReference>
<evidence type="ECO:0000259" key="7">
    <source>
        <dbReference type="Pfam" id="PF14322"/>
    </source>
</evidence>
<feature type="domain" description="RagB/SusD" evidence="6">
    <location>
        <begin position="308"/>
        <end position="459"/>
    </location>
</feature>
<protein>
    <submittedName>
        <fullName evidence="8">RagB/SusD family nutrient uptake outer membrane protein</fullName>
    </submittedName>
</protein>
<comment type="similarity">
    <text evidence="2">Belongs to the SusD family.</text>
</comment>
<comment type="caution">
    <text evidence="8">The sequence shown here is derived from an EMBL/GenBank/DDBJ whole genome shotgun (WGS) entry which is preliminary data.</text>
</comment>
<dbReference type="SUPFAM" id="SSF48452">
    <property type="entry name" value="TPR-like"/>
    <property type="match status" value="1"/>
</dbReference>
<evidence type="ECO:0000313" key="9">
    <source>
        <dbReference type="Proteomes" id="UP001500936"/>
    </source>
</evidence>
<dbReference type="Gene3D" id="1.25.40.390">
    <property type="match status" value="1"/>
</dbReference>
<organism evidence="8 9">
    <name type="scientific">Nibrella viscosa</name>
    <dbReference type="NCBI Taxonomy" id="1084524"/>
    <lineage>
        <taxon>Bacteria</taxon>
        <taxon>Pseudomonadati</taxon>
        <taxon>Bacteroidota</taxon>
        <taxon>Cytophagia</taxon>
        <taxon>Cytophagales</taxon>
        <taxon>Spirosomataceae</taxon>
        <taxon>Nibrella</taxon>
    </lineage>
</organism>
<dbReference type="InterPro" id="IPR011990">
    <property type="entry name" value="TPR-like_helical_dom_sf"/>
</dbReference>
<dbReference type="RefSeq" id="WP_345265233.1">
    <property type="nucleotide sequence ID" value="NZ_BAABHB010000002.1"/>
</dbReference>
<evidence type="ECO:0000256" key="1">
    <source>
        <dbReference type="ARBA" id="ARBA00004442"/>
    </source>
</evidence>
<accession>A0ABP8K552</accession>
<reference evidence="9" key="1">
    <citation type="journal article" date="2019" name="Int. J. Syst. Evol. Microbiol.">
        <title>The Global Catalogue of Microorganisms (GCM) 10K type strain sequencing project: providing services to taxonomists for standard genome sequencing and annotation.</title>
        <authorList>
            <consortium name="The Broad Institute Genomics Platform"/>
            <consortium name="The Broad Institute Genome Sequencing Center for Infectious Disease"/>
            <person name="Wu L."/>
            <person name="Ma J."/>
        </authorList>
    </citation>
    <scope>NUCLEOTIDE SEQUENCE [LARGE SCALE GENOMIC DNA]</scope>
    <source>
        <strain evidence="9">JCM 17925</strain>
    </source>
</reference>
<comment type="subcellular location">
    <subcellularLocation>
        <location evidence="1">Cell outer membrane</location>
    </subcellularLocation>
</comment>
<evidence type="ECO:0000256" key="2">
    <source>
        <dbReference type="ARBA" id="ARBA00006275"/>
    </source>
</evidence>
<sequence>MRYSFALQILTTSLGLIALSACTDLEVKEKDSILVKSGSGGFQSVNVSEALQSAYKDLGAYTDQANIYALGEHPTAEMIPPTRGVDWGDNGVWRTLDQHTWDATHSWILNAWNQLNQRVFKCTQILASSPTPAQAAEAKFLRAWNMYHVMDYWGQVPFREVTEGVNDNPKVKTRAEAFDFIVKDLTEALPALPEAKPAQAENSLATKAAANYLLAKLFLNKAVFKAAKPEGPYTFDKADMDQVVKYVDAITAAGFKLSSSYFTNFTATAKDEIIFTSPEGTPQNRWYMTLHYNQNPSGWNGFATLADFYDTFEAKDIRKGVPAKPDGKAYSGIGRGFLIGQQYDDSGKEIVDDRSKKPLQFTRDVTLSGTPTDKGIRVIKYHPADAGKYILMRYGDAFLMKAEALLRAGNNAEAIKLVNEMRASRGASTIATVNENTVFEEIGRETYWEGNKRTVEIRFNKFLTGTGVDKKDPYTVLYPIPSDAITSNPNLKQNEGY</sequence>
<keyword evidence="3" id="KW-0732">Signal</keyword>
<gene>
    <name evidence="8" type="ORF">GCM10023187_13370</name>
</gene>
<evidence type="ECO:0000256" key="4">
    <source>
        <dbReference type="ARBA" id="ARBA00023136"/>
    </source>
</evidence>
<dbReference type="InterPro" id="IPR012944">
    <property type="entry name" value="SusD_RagB_dom"/>
</dbReference>
<proteinExistence type="inferred from homology"/>
<keyword evidence="4" id="KW-0472">Membrane</keyword>
<dbReference type="PROSITE" id="PS51257">
    <property type="entry name" value="PROKAR_LIPOPROTEIN"/>
    <property type="match status" value="1"/>
</dbReference>
<evidence type="ECO:0000256" key="3">
    <source>
        <dbReference type="ARBA" id="ARBA00022729"/>
    </source>
</evidence>
<dbReference type="EMBL" id="BAABHB010000002">
    <property type="protein sequence ID" value="GAA4400327.1"/>
    <property type="molecule type" value="Genomic_DNA"/>
</dbReference>